<dbReference type="InParanoid" id="A0A3R7CPU8"/>
<organism evidence="1 2">
    <name type="scientific">Clonorchis sinensis</name>
    <name type="common">Chinese liver fluke</name>
    <dbReference type="NCBI Taxonomy" id="79923"/>
    <lineage>
        <taxon>Eukaryota</taxon>
        <taxon>Metazoa</taxon>
        <taxon>Spiralia</taxon>
        <taxon>Lophotrochozoa</taxon>
        <taxon>Platyhelminthes</taxon>
        <taxon>Trematoda</taxon>
        <taxon>Digenea</taxon>
        <taxon>Opisthorchiida</taxon>
        <taxon>Opisthorchiata</taxon>
        <taxon>Opisthorchiidae</taxon>
        <taxon>Clonorchis</taxon>
    </lineage>
</organism>
<protein>
    <submittedName>
        <fullName evidence="1">Uncharacterized protein</fullName>
    </submittedName>
</protein>
<proteinExistence type="predicted"/>
<dbReference type="AlphaFoldDB" id="A0A3R7CPU8"/>
<reference evidence="1 2" key="2">
    <citation type="journal article" date="2021" name="Genomics">
        <title>High-quality reference genome for Clonorchis sinensis.</title>
        <authorList>
            <person name="Young N.D."/>
            <person name="Stroehlein A.J."/>
            <person name="Kinkar L."/>
            <person name="Wang T."/>
            <person name="Sohn W.M."/>
            <person name="Chang B.C.H."/>
            <person name="Kaur P."/>
            <person name="Weisz D."/>
            <person name="Dudchenko O."/>
            <person name="Aiden E.L."/>
            <person name="Korhonen P.K."/>
            <person name="Gasser R.B."/>
        </authorList>
    </citation>
    <scope>NUCLEOTIDE SEQUENCE [LARGE SCALE GENOMIC DNA]</scope>
    <source>
        <strain evidence="1">Cs-k2</strain>
    </source>
</reference>
<sequence length="67" mass="7431">MFDGIAQWLRRELTDRKVRGTNPTSASRLPLSMLRQPGIPALVLPSGGTTARLRKGFTVERLLSLLL</sequence>
<gene>
    <name evidence="1" type="ORF">CSKR_101327</name>
</gene>
<dbReference type="EMBL" id="NIRI02000042">
    <property type="protein sequence ID" value="KAG5447554.1"/>
    <property type="molecule type" value="Genomic_DNA"/>
</dbReference>
<comment type="caution">
    <text evidence="1">The sequence shown here is derived from an EMBL/GenBank/DDBJ whole genome shotgun (WGS) entry which is preliminary data.</text>
</comment>
<keyword evidence="2" id="KW-1185">Reference proteome</keyword>
<accession>A0A3R7CPU8</accession>
<dbReference type="Proteomes" id="UP000286415">
    <property type="component" value="Unassembled WGS sequence"/>
</dbReference>
<evidence type="ECO:0000313" key="2">
    <source>
        <dbReference type="Proteomes" id="UP000286415"/>
    </source>
</evidence>
<evidence type="ECO:0000313" key="1">
    <source>
        <dbReference type="EMBL" id="KAG5447554.1"/>
    </source>
</evidence>
<name>A0A3R7CPU8_CLOSI</name>
<reference evidence="1 2" key="1">
    <citation type="journal article" date="2018" name="Biotechnol. Adv.">
        <title>Improved genomic resources and new bioinformatic workflow for the carcinogenic parasite Clonorchis sinensis: Biotechnological implications.</title>
        <authorList>
            <person name="Wang D."/>
            <person name="Korhonen P.K."/>
            <person name="Gasser R.B."/>
            <person name="Young N.D."/>
        </authorList>
    </citation>
    <scope>NUCLEOTIDE SEQUENCE [LARGE SCALE GENOMIC DNA]</scope>
    <source>
        <strain evidence="1">Cs-k2</strain>
    </source>
</reference>